<feature type="domain" description="DUF4371" evidence="1">
    <location>
        <begin position="8"/>
        <end position="62"/>
    </location>
</feature>
<evidence type="ECO:0000313" key="2">
    <source>
        <dbReference type="EMBL" id="TMW93703.1"/>
    </source>
</evidence>
<protein>
    <recommendedName>
        <fullName evidence="1">DUF4371 domain-containing protein</fullName>
    </recommendedName>
</protein>
<dbReference type="PANTHER" id="PTHR45749:SF34">
    <property type="entry name" value="ZINC FINGER MYM-TYPE PROTEIN 1-LIKE"/>
    <property type="match status" value="1"/>
</dbReference>
<accession>A0A6N2BNW4</accession>
<dbReference type="AlphaFoldDB" id="A0A6N2BNW4"/>
<name>A0A6N2BNW4_SOLCI</name>
<dbReference type="Pfam" id="PF14291">
    <property type="entry name" value="DUF4371"/>
    <property type="match status" value="1"/>
</dbReference>
<reference evidence="2" key="1">
    <citation type="submission" date="2019-05" db="EMBL/GenBank/DDBJ databases">
        <title>The de novo reference genome and transcriptome assemblies of the wild tomato species Solanum chilense.</title>
        <authorList>
            <person name="Stam R."/>
            <person name="Nosenko T."/>
            <person name="Hoerger A.C."/>
            <person name="Stephan W."/>
            <person name="Seidel M.A."/>
            <person name="Kuhn J.M.M."/>
            <person name="Haberer G."/>
            <person name="Tellier A."/>
        </authorList>
    </citation>
    <scope>NUCLEOTIDE SEQUENCE</scope>
    <source>
        <tissue evidence="2">Mature leaves</tissue>
    </source>
</reference>
<organism evidence="2">
    <name type="scientific">Solanum chilense</name>
    <name type="common">Tomato</name>
    <name type="synonym">Lycopersicon chilense</name>
    <dbReference type="NCBI Taxonomy" id="4083"/>
    <lineage>
        <taxon>Eukaryota</taxon>
        <taxon>Viridiplantae</taxon>
        <taxon>Streptophyta</taxon>
        <taxon>Embryophyta</taxon>
        <taxon>Tracheophyta</taxon>
        <taxon>Spermatophyta</taxon>
        <taxon>Magnoliopsida</taxon>
        <taxon>eudicotyledons</taxon>
        <taxon>Gunneridae</taxon>
        <taxon>Pentapetalae</taxon>
        <taxon>asterids</taxon>
        <taxon>lamiids</taxon>
        <taxon>Solanales</taxon>
        <taxon>Solanaceae</taxon>
        <taxon>Solanoideae</taxon>
        <taxon>Solaneae</taxon>
        <taxon>Solanum</taxon>
        <taxon>Solanum subgen. Lycopersicon</taxon>
    </lineage>
</organism>
<evidence type="ECO:0000259" key="1">
    <source>
        <dbReference type="Pfam" id="PF14291"/>
    </source>
</evidence>
<comment type="caution">
    <text evidence="2">The sequence shown here is derived from an EMBL/GenBank/DDBJ whole genome shotgun (WGS) entry which is preliminary data.</text>
</comment>
<dbReference type="EMBL" id="RXGB01002866">
    <property type="protein sequence ID" value="TMW93703.1"/>
    <property type="molecule type" value="Genomic_DNA"/>
</dbReference>
<proteinExistence type="predicted"/>
<dbReference type="PANTHER" id="PTHR45749">
    <property type="match status" value="1"/>
</dbReference>
<dbReference type="InterPro" id="IPR025398">
    <property type="entry name" value="DUF4371"/>
</dbReference>
<gene>
    <name evidence="2" type="ORF">EJD97_011275</name>
</gene>
<sequence>MPMYHLAMIQKDIVNACAREMLKAIIGDLNVDYFSILVDESKDISHKEQMAFVLWYVDKNDVE</sequence>